<feature type="compositionally biased region" description="Basic and acidic residues" evidence="1">
    <location>
        <begin position="652"/>
        <end position="668"/>
    </location>
</feature>
<evidence type="ECO:0000313" key="3">
    <source>
        <dbReference type="Proteomes" id="UP000271241"/>
    </source>
</evidence>
<reference evidence="3" key="1">
    <citation type="journal article" date="2018" name="Nat. Microbiol.">
        <title>Leveraging single-cell genomics to expand the fungal tree of life.</title>
        <authorList>
            <person name="Ahrendt S.R."/>
            <person name="Quandt C.A."/>
            <person name="Ciobanu D."/>
            <person name="Clum A."/>
            <person name="Salamov A."/>
            <person name="Andreopoulos B."/>
            <person name="Cheng J.F."/>
            <person name="Woyke T."/>
            <person name="Pelin A."/>
            <person name="Henrissat B."/>
            <person name="Reynolds N.K."/>
            <person name="Benny G.L."/>
            <person name="Smith M.E."/>
            <person name="James T.Y."/>
            <person name="Grigoriev I.V."/>
        </authorList>
    </citation>
    <scope>NUCLEOTIDE SEQUENCE [LARGE SCALE GENOMIC DNA]</scope>
    <source>
        <strain evidence="3">RSA 1356</strain>
    </source>
</reference>
<accession>A0A4P9XJQ8</accession>
<organism evidence="2 3">
    <name type="scientific">Thamnocephalis sphaerospora</name>
    <dbReference type="NCBI Taxonomy" id="78915"/>
    <lineage>
        <taxon>Eukaryota</taxon>
        <taxon>Fungi</taxon>
        <taxon>Fungi incertae sedis</taxon>
        <taxon>Zoopagomycota</taxon>
        <taxon>Zoopagomycotina</taxon>
        <taxon>Zoopagomycetes</taxon>
        <taxon>Zoopagales</taxon>
        <taxon>Sigmoideomycetaceae</taxon>
        <taxon>Thamnocephalis</taxon>
    </lineage>
</organism>
<sequence length="890" mass="98340">MRQSRKSVTVLAVTRTSASLVQELAAGETAFLEELDAIKQPPCDIYYHLDVIQWCSEQLAQIAASDLAYTEYLAHMVKLQYCIDMHASASIGNRSLLHESQTDKVDIRAMRFLHMDSAVRAPAKRIIAYMDFLMALSSGNAIPKGGELAISIVHETDRRVEEYRRLHRIQERIAFFQPNAGELSLMVDEDTLESRRLVAETSFTRVGLDDLVERDITIFMFNDILVTCEAALEHGALEQLRPQNNWVALKYSVGLRQMCSDESACLGVALRSPMMARDQALAMCPLQAYCLTEDGWHALGRCTLTFLRTANHQWTLCVRHASTLQNVLHLRSFDEAHIDRLAAQTIRITALVDGHAHTLAVHGHDKAIEHAEARFASFMAHARGSHREGPLSDAVPSPEADMDQVRFEQPAKLYGIDDKGQWHYAGFGQLHVTWNQAHDEKRLLCIWPEWRLVSLDVALSSGASAAVVGMTDYGAVVQLAWPEALPSDVAGGRSWRKLVAQLRCLQHAEQLVRCVTLSDDCSGFGMRSRFASASTVCTRITLDSEPAYDALDAIDERPEAEEPMGSAPHELSRAGRKLGHNGEHGRPDGYMTGDVRPSSVSCTSSLSLASTTSNSERAFMDDLLSALYSHGVPSMHASSATSMSSSRSLAEQAKHSGTEQDMGNDRPPEPTFTTQDNATIRQSDGKQRAFTAGQDKECRKQRMYMRQLYSSHHAAVKAFASLPSSMQHNKLVDSVKRVYASEGRRLEVYAPDQVRLALTELAADMAKHTGSLTRRQSLRTRAGAQHPPVSQIVSLFENKEITPQRVSGDETCDRQDYNSGGRVALARRRFLASVRKNADAKSYSQSNSTPPLRHRRPVADIVAEINAASGVAASILTVGRQASAVVVPSR</sequence>
<name>A0A4P9XJQ8_9FUNG</name>
<gene>
    <name evidence="2" type="ORF">THASP1DRAFT_25616</name>
</gene>
<dbReference type="AlphaFoldDB" id="A0A4P9XJQ8"/>
<dbReference type="OrthoDB" id="10529762at2759"/>
<evidence type="ECO:0000256" key="1">
    <source>
        <dbReference type="SAM" id="MobiDB-lite"/>
    </source>
</evidence>
<feature type="region of interest" description="Disordered" evidence="1">
    <location>
        <begin position="559"/>
        <end position="597"/>
    </location>
</feature>
<evidence type="ECO:0008006" key="4">
    <source>
        <dbReference type="Google" id="ProtNLM"/>
    </source>
</evidence>
<feature type="compositionally biased region" description="Low complexity" evidence="1">
    <location>
        <begin position="635"/>
        <end position="648"/>
    </location>
</feature>
<dbReference type="EMBL" id="KZ992984">
    <property type="protein sequence ID" value="RKP05982.1"/>
    <property type="molecule type" value="Genomic_DNA"/>
</dbReference>
<keyword evidence="3" id="KW-1185">Reference proteome</keyword>
<feature type="region of interest" description="Disordered" evidence="1">
    <location>
        <begin position="635"/>
        <end position="676"/>
    </location>
</feature>
<protein>
    <recommendedName>
        <fullName evidence="4">DH domain-containing protein</fullName>
    </recommendedName>
</protein>
<evidence type="ECO:0000313" key="2">
    <source>
        <dbReference type="EMBL" id="RKP05982.1"/>
    </source>
</evidence>
<proteinExistence type="predicted"/>
<dbReference type="Proteomes" id="UP000271241">
    <property type="component" value="Unassembled WGS sequence"/>
</dbReference>